<keyword evidence="1" id="KW-0732">Signal</keyword>
<dbReference type="Pfam" id="PF26622">
    <property type="entry name" value="DUF8199"/>
    <property type="match status" value="1"/>
</dbReference>
<evidence type="ECO:0000313" key="2">
    <source>
        <dbReference type="EMBL" id="MDY2585990.1"/>
    </source>
</evidence>
<comment type="caution">
    <text evidence="2">The sequence shown here is derived from an EMBL/GenBank/DDBJ whole genome shotgun (WGS) entry which is preliminary data.</text>
</comment>
<dbReference type="Proteomes" id="UP001285855">
    <property type="component" value="Unassembled WGS sequence"/>
</dbReference>
<protein>
    <recommendedName>
        <fullName evidence="4">Secreted protein</fullName>
    </recommendedName>
</protein>
<dbReference type="NCBIfam" id="NF047658">
    <property type="entry name" value="HYC_CC_PP"/>
    <property type="match status" value="1"/>
</dbReference>
<reference evidence="2 3" key="1">
    <citation type="submission" date="2023-11" db="EMBL/GenBank/DDBJ databases">
        <title>Winogradskyella pelagius sp. nov., isolated from coastal sediment.</title>
        <authorList>
            <person name="Li F."/>
        </authorList>
    </citation>
    <scope>NUCLEOTIDE SEQUENCE [LARGE SCALE GENOMIC DNA]</scope>
    <source>
        <strain evidence="2 3">KCTC 23502</strain>
    </source>
</reference>
<organism evidence="2 3">
    <name type="scientific">Winogradskyella aquimaris</name>
    <dbReference type="NCBI Taxonomy" id="864074"/>
    <lineage>
        <taxon>Bacteria</taxon>
        <taxon>Pseudomonadati</taxon>
        <taxon>Bacteroidota</taxon>
        <taxon>Flavobacteriia</taxon>
        <taxon>Flavobacteriales</taxon>
        <taxon>Flavobacteriaceae</taxon>
        <taxon>Winogradskyella</taxon>
    </lineage>
</organism>
<keyword evidence="3" id="KW-1185">Reference proteome</keyword>
<dbReference type="EMBL" id="JAXDAE010000001">
    <property type="protein sequence ID" value="MDY2585990.1"/>
    <property type="molecule type" value="Genomic_DNA"/>
</dbReference>
<dbReference type="InterPro" id="IPR058060">
    <property type="entry name" value="HYC_CC_PP"/>
</dbReference>
<evidence type="ECO:0000313" key="3">
    <source>
        <dbReference type="Proteomes" id="UP001285855"/>
    </source>
</evidence>
<accession>A0ABU5EJW1</accession>
<dbReference type="InterPro" id="IPR058512">
    <property type="entry name" value="DUF8199"/>
</dbReference>
<evidence type="ECO:0008006" key="4">
    <source>
        <dbReference type="Google" id="ProtNLM"/>
    </source>
</evidence>
<proteinExistence type="predicted"/>
<evidence type="ECO:0000256" key="1">
    <source>
        <dbReference type="SAM" id="SignalP"/>
    </source>
</evidence>
<name>A0ABU5EJW1_9FLAO</name>
<dbReference type="RefSeq" id="WP_299217635.1">
    <property type="nucleotide sequence ID" value="NZ_JAXDAE010000001.1"/>
</dbReference>
<gene>
    <name evidence="2" type="ORF">SNF14_01455</name>
</gene>
<feature type="chain" id="PRO_5046040503" description="Secreted protein" evidence="1">
    <location>
        <begin position="26"/>
        <end position="138"/>
    </location>
</feature>
<sequence length="138" mass="15685">MKAIFFKIVSFCMALLVFVSTMSFTIESHYCGDVLVDTSVFGKVESCGMEVQQKTSSTECDITKKDCCSDEQLVVDGQDNLKISFDKLDKEQQILVATFIYSYVNLFTELQTENISFRDYSPPPLVRDVQVLDQTFLI</sequence>
<feature type="signal peptide" evidence="1">
    <location>
        <begin position="1"/>
        <end position="25"/>
    </location>
</feature>